<evidence type="ECO:0000256" key="1">
    <source>
        <dbReference type="ARBA" id="ARBA00004429"/>
    </source>
</evidence>
<comment type="subcellular location">
    <subcellularLocation>
        <location evidence="1">Cell inner membrane</location>
        <topology evidence="1">Multi-pass membrane protein</topology>
    </subcellularLocation>
</comment>
<evidence type="ECO:0000256" key="3">
    <source>
        <dbReference type="ARBA" id="ARBA00022475"/>
    </source>
</evidence>
<evidence type="ECO:0000256" key="8">
    <source>
        <dbReference type="SAM" id="Phobius"/>
    </source>
</evidence>
<evidence type="ECO:0000256" key="2">
    <source>
        <dbReference type="ARBA" id="ARBA00005745"/>
    </source>
</evidence>
<dbReference type="GO" id="GO:0005886">
    <property type="term" value="C:plasma membrane"/>
    <property type="evidence" value="ECO:0007669"/>
    <property type="project" value="UniProtKB-SubCell"/>
</dbReference>
<gene>
    <name evidence="10" type="ORF">LCGC14_3140790</name>
</gene>
<sequence>MPTFKYEALDAQGNEVKAEVEALSNKEAISKIRNKGLFPTKVQARGAGKKVKAETAAKSKPRRGAGGKVKIKEVCQFARQLSTLQDAGLAILRSLRILENQQKKGTLRRVIGYVADDIEGGATLSEAMSKYPRCFNRLFVNMVAAGEVGGVLDIILQRLADFMEKAEKLRAKVKGAMVYPTVVMTVALTIVKGLIRFHHYRIVIISNA</sequence>
<name>A0A0F8WKZ1_9ZZZZ</name>
<accession>A0A0F8WKZ1</accession>
<proteinExistence type="inferred from homology"/>
<protein>
    <recommendedName>
        <fullName evidence="9">Type II secretion system protein GspF domain-containing protein</fullName>
    </recommendedName>
</protein>
<keyword evidence="7 8" id="KW-0472">Membrane</keyword>
<dbReference type="PANTHER" id="PTHR30012">
    <property type="entry name" value="GENERAL SECRETION PATHWAY PROTEIN"/>
    <property type="match status" value="1"/>
</dbReference>
<evidence type="ECO:0000259" key="9">
    <source>
        <dbReference type="Pfam" id="PF00482"/>
    </source>
</evidence>
<keyword evidence="4" id="KW-0997">Cell inner membrane</keyword>
<dbReference type="AlphaFoldDB" id="A0A0F8WKZ1"/>
<evidence type="ECO:0000313" key="10">
    <source>
        <dbReference type="EMBL" id="KKK48870.1"/>
    </source>
</evidence>
<feature type="transmembrane region" description="Helical" evidence="8">
    <location>
        <begin position="138"/>
        <end position="156"/>
    </location>
</feature>
<evidence type="ECO:0000256" key="6">
    <source>
        <dbReference type="ARBA" id="ARBA00022989"/>
    </source>
</evidence>
<comment type="caution">
    <text evidence="10">The sequence shown here is derived from an EMBL/GenBank/DDBJ whole genome shotgun (WGS) entry which is preliminary data.</text>
</comment>
<dbReference type="PANTHER" id="PTHR30012:SF0">
    <property type="entry name" value="TYPE II SECRETION SYSTEM PROTEIN F-RELATED"/>
    <property type="match status" value="1"/>
</dbReference>
<feature type="domain" description="Type II secretion system protein GspF" evidence="9">
    <location>
        <begin position="77"/>
        <end position="191"/>
    </location>
</feature>
<dbReference type="Gene3D" id="1.20.81.30">
    <property type="entry name" value="Type II secretion system (T2SS), domain F"/>
    <property type="match status" value="1"/>
</dbReference>
<dbReference type="EMBL" id="LAZR01068848">
    <property type="protein sequence ID" value="KKK48870.1"/>
    <property type="molecule type" value="Genomic_DNA"/>
</dbReference>
<comment type="similarity">
    <text evidence="2">Belongs to the GSP F family.</text>
</comment>
<evidence type="ECO:0000256" key="7">
    <source>
        <dbReference type="ARBA" id="ARBA00023136"/>
    </source>
</evidence>
<keyword evidence="6 8" id="KW-1133">Transmembrane helix</keyword>
<dbReference type="InterPro" id="IPR018076">
    <property type="entry name" value="T2SS_GspF_dom"/>
</dbReference>
<dbReference type="PRINTS" id="PR00812">
    <property type="entry name" value="BCTERIALGSPF"/>
</dbReference>
<organism evidence="10">
    <name type="scientific">marine sediment metagenome</name>
    <dbReference type="NCBI Taxonomy" id="412755"/>
    <lineage>
        <taxon>unclassified sequences</taxon>
        <taxon>metagenomes</taxon>
        <taxon>ecological metagenomes</taxon>
    </lineage>
</organism>
<dbReference type="InterPro" id="IPR003004">
    <property type="entry name" value="GspF/PilC"/>
</dbReference>
<dbReference type="Pfam" id="PF00482">
    <property type="entry name" value="T2SSF"/>
    <property type="match status" value="1"/>
</dbReference>
<keyword evidence="3" id="KW-1003">Cell membrane</keyword>
<keyword evidence="5 8" id="KW-0812">Transmembrane</keyword>
<feature type="transmembrane region" description="Helical" evidence="8">
    <location>
        <begin position="176"/>
        <end position="195"/>
    </location>
</feature>
<dbReference type="FunFam" id="1.20.81.30:FF:000001">
    <property type="entry name" value="Type II secretion system protein F"/>
    <property type="match status" value="1"/>
</dbReference>
<evidence type="ECO:0000256" key="4">
    <source>
        <dbReference type="ARBA" id="ARBA00022519"/>
    </source>
</evidence>
<reference evidence="10" key="1">
    <citation type="journal article" date="2015" name="Nature">
        <title>Complex archaea that bridge the gap between prokaryotes and eukaryotes.</title>
        <authorList>
            <person name="Spang A."/>
            <person name="Saw J.H."/>
            <person name="Jorgensen S.L."/>
            <person name="Zaremba-Niedzwiedzka K."/>
            <person name="Martijn J."/>
            <person name="Lind A.E."/>
            <person name="van Eijk R."/>
            <person name="Schleper C."/>
            <person name="Guy L."/>
            <person name="Ettema T.J."/>
        </authorList>
    </citation>
    <scope>NUCLEOTIDE SEQUENCE</scope>
</reference>
<evidence type="ECO:0000256" key="5">
    <source>
        <dbReference type="ARBA" id="ARBA00022692"/>
    </source>
</evidence>
<dbReference type="InterPro" id="IPR042094">
    <property type="entry name" value="T2SS_GspF_sf"/>
</dbReference>